<evidence type="ECO:0000259" key="8">
    <source>
        <dbReference type="SMART" id="SM00845"/>
    </source>
</evidence>
<feature type="domain" description="Asn/Gln amidotransferase" evidence="8">
    <location>
        <begin position="374"/>
        <end position="523"/>
    </location>
</feature>
<keyword evidence="2 7" id="KW-0436">Ligase</keyword>
<dbReference type="InterPro" id="IPR003789">
    <property type="entry name" value="Asn/Gln_tRNA_amidoTrase-B-like"/>
</dbReference>
<dbReference type="OrthoDB" id="1722066at2759"/>
<dbReference type="Proteomes" id="UP000053477">
    <property type="component" value="Unassembled WGS sequence"/>
</dbReference>
<keyword evidence="5 7" id="KW-0648">Protein biosynthesis</keyword>
<accession>A0A0H2RG68</accession>
<sequence>MFRRCVGFRREIKRVIQLRTLSSDVSYDKRWPGWQVVVGLEVHAQLKSRAKLFSNSWTSTYDEVPNSHVAPFDAAFPGTLPKLNANCVDLALRAAFALDSNPQRRSSFDRKHYFYSDLPSGYQITQYYAPISKGGSIYLPKSQRTVRINQIQLEQDTAKTTFIPRAQSSTVDLNRAGSALIEIVSEPDMRSPEEAGEYIRALQLLLRSVAASDCNMEEGSFRCDANVSVCPKEAGDDVSNFGTRCEIKNLNSVKFMMIAITAEVMRHINIISNGGKVSQETRGFDEHTADTYLLRSKEDAPDYRYMPDPNLPPLILHDSYIMSVREGMPELPDATRSRLLSRGLSERDVEFLISVDGGREVGFDGKLGRGGAIAFFDLVSEGRDAKSAFNWITHDLYGLLVVRSMTFKENPISVNQMRDLLDLLERDQVTAPSAKILLKHIVDSRSLEKPKVLAQKLGLMALKENAGQLEEMCRAAIDALPEEAAVVRAGNERVLNKLVGHVMRSSRGRANATAVHKKLREMLQQ</sequence>
<dbReference type="GO" id="GO:0030956">
    <property type="term" value="C:glutamyl-tRNA(Gln) amidotransferase complex"/>
    <property type="evidence" value="ECO:0007669"/>
    <property type="project" value="UniProtKB-UniRule"/>
</dbReference>
<dbReference type="NCBIfam" id="NF004014">
    <property type="entry name" value="PRK05477.1-4"/>
    <property type="match status" value="1"/>
</dbReference>
<protein>
    <recommendedName>
        <fullName evidence="7">Glutamyl-tRNA(Gln) amidotransferase subunit B, mitochondrial</fullName>
        <shortName evidence="7">Glu-AdT subunit B</shortName>
        <ecNumber evidence="7">6.3.5.-</ecNumber>
    </recommendedName>
</protein>
<reference evidence="9 10" key="1">
    <citation type="submission" date="2015-04" db="EMBL/GenBank/DDBJ databases">
        <title>Complete genome sequence of Schizopora paradoxa KUC8140, a cosmopolitan wood degrader in East Asia.</title>
        <authorList>
            <consortium name="DOE Joint Genome Institute"/>
            <person name="Min B."/>
            <person name="Park H."/>
            <person name="Jang Y."/>
            <person name="Kim J.-J."/>
            <person name="Kim K.H."/>
            <person name="Pangilinan J."/>
            <person name="Lipzen A."/>
            <person name="Riley R."/>
            <person name="Grigoriev I.V."/>
            <person name="Spatafora J.W."/>
            <person name="Choi I.-G."/>
        </authorList>
    </citation>
    <scope>NUCLEOTIDE SEQUENCE [LARGE SCALE GENOMIC DNA]</scope>
    <source>
        <strain evidence="9 10">KUC8140</strain>
    </source>
</reference>
<dbReference type="SMART" id="SM00845">
    <property type="entry name" value="GatB_Yqey"/>
    <property type="match status" value="1"/>
</dbReference>
<dbReference type="InParanoid" id="A0A0H2RG68"/>
<evidence type="ECO:0000313" key="10">
    <source>
        <dbReference type="Proteomes" id="UP000053477"/>
    </source>
</evidence>
<comment type="function">
    <text evidence="7">Allows the formation of correctly charged Gln-tRNA(Gln) through the transamidation of misacylated Glu-tRNA(Gln) in the mitochondria. The reaction takes place in the presence of glutamine and ATP through an activated gamma-phospho-Glu-tRNA(Gln).</text>
</comment>
<name>A0A0H2RG68_9AGAM</name>
<dbReference type="AlphaFoldDB" id="A0A0H2RG68"/>
<keyword evidence="3 7" id="KW-0547">Nucleotide-binding</keyword>
<dbReference type="STRING" id="27342.A0A0H2RG68"/>
<dbReference type="PROSITE" id="PS01234">
    <property type="entry name" value="GATB"/>
    <property type="match status" value="1"/>
</dbReference>
<dbReference type="InterPro" id="IPR006075">
    <property type="entry name" value="Asn/Gln-tRNA_Trfase_suB/E_cat"/>
</dbReference>
<evidence type="ECO:0000256" key="4">
    <source>
        <dbReference type="ARBA" id="ARBA00022840"/>
    </source>
</evidence>
<dbReference type="NCBIfam" id="TIGR00133">
    <property type="entry name" value="gatB"/>
    <property type="match status" value="1"/>
</dbReference>
<dbReference type="InterPro" id="IPR017958">
    <property type="entry name" value="Gln-tRNA_amidoTrfase_suB_CS"/>
</dbReference>
<evidence type="ECO:0000256" key="3">
    <source>
        <dbReference type="ARBA" id="ARBA00022741"/>
    </source>
</evidence>
<dbReference type="GO" id="GO:0032543">
    <property type="term" value="P:mitochondrial translation"/>
    <property type="evidence" value="ECO:0007669"/>
    <property type="project" value="UniProtKB-UniRule"/>
</dbReference>
<evidence type="ECO:0000256" key="2">
    <source>
        <dbReference type="ARBA" id="ARBA00022598"/>
    </source>
</evidence>
<dbReference type="EMBL" id="KQ086088">
    <property type="protein sequence ID" value="KLO08523.1"/>
    <property type="molecule type" value="Genomic_DNA"/>
</dbReference>
<dbReference type="InterPro" id="IPR004413">
    <property type="entry name" value="GatB"/>
</dbReference>
<dbReference type="InterPro" id="IPR017959">
    <property type="entry name" value="Asn/Gln-tRNA_amidoTrfase_suB/E"/>
</dbReference>
<keyword evidence="4 7" id="KW-0067">ATP-binding</keyword>
<dbReference type="PANTHER" id="PTHR11659">
    <property type="entry name" value="GLUTAMYL-TRNA GLN AMIDOTRANSFERASE SUBUNIT B MITOCHONDRIAL AND PROKARYOTIC PET112-RELATED"/>
    <property type="match status" value="1"/>
</dbReference>
<keyword evidence="10" id="KW-1185">Reference proteome</keyword>
<dbReference type="Gene3D" id="1.10.10.410">
    <property type="match status" value="1"/>
</dbReference>
<dbReference type="GO" id="GO:0050567">
    <property type="term" value="F:glutaminyl-tRNA synthase (glutamine-hydrolyzing) activity"/>
    <property type="evidence" value="ECO:0007669"/>
    <property type="project" value="UniProtKB-UniRule"/>
</dbReference>
<evidence type="ECO:0000313" key="9">
    <source>
        <dbReference type="EMBL" id="KLO08523.1"/>
    </source>
</evidence>
<evidence type="ECO:0000256" key="1">
    <source>
        <dbReference type="ARBA" id="ARBA00005306"/>
    </source>
</evidence>
<keyword evidence="9" id="KW-0808">Transferase</keyword>
<gene>
    <name evidence="9" type="ORF">SCHPADRAFT_605548</name>
</gene>
<dbReference type="GO" id="GO:0016740">
    <property type="term" value="F:transferase activity"/>
    <property type="evidence" value="ECO:0007669"/>
    <property type="project" value="UniProtKB-KW"/>
</dbReference>
<dbReference type="InterPro" id="IPR018027">
    <property type="entry name" value="Asn/Gln_amidotransferase"/>
</dbReference>
<dbReference type="Pfam" id="PF02637">
    <property type="entry name" value="GatB_Yqey"/>
    <property type="match status" value="1"/>
</dbReference>
<dbReference type="GO" id="GO:0005739">
    <property type="term" value="C:mitochondrion"/>
    <property type="evidence" value="ECO:0007669"/>
    <property type="project" value="UniProtKB-SubCell"/>
</dbReference>
<dbReference type="FunCoup" id="A0A0H2RG68">
    <property type="interactions" value="306"/>
</dbReference>
<dbReference type="NCBIfam" id="NF004012">
    <property type="entry name" value="PRK05477.1-2"/>
    <property type="match status" value="1"/>
</dbReference>
<dbReference type="HAMAP" id="MF_00121">
    <property type="entry name" value="GatB"/>
    <property type="match status" value="1"/>
</dbReference>
<dbReference type="GO" id="GO:0070681">
    <property type="term" value="P:glutaminyl-tRNAGln biosynthesis via transamidation"/>
    <property type="evidence" value="ECO:0007669"/>
    <property type="project" value="UniProtKB-UniRule"/>
</dbReference>
<dbReference type="EC" id="6.3.5.-" evidence="7"/>
<evidence type="ECO:0000256" key="5">
    <source>
        <dbReference type="ARBA" id="ARBA00022917"/>
    </source>
</evidence>
<dbReference type="SUPFAM" id="SSF55931">
    <property type="entry name" value="Glutamine synthetase/guanido kinase"/>
    <property type="match status" value="1"/>
</dbReference>
<evidence type="ECO:0000256" key="6">
    <source>
        <dbReference type="ARBA" id="ARBA00047913"/>
    </source>
</evidence>
<comment type="subunit">
    <text evidence="7">Subunit of the heterotrimeric GatCAB amidotransferase (AdT) complex, composed of A, B and C subunits.</text>
</comment>
<dbReference type="Pfam" id="PF02934">
    <property type="entry name" value="GatB_N"/>
    <property type="match status" value="1"/>
</dbReference>
<dbReference type="InterPro" id="IPR014746">
    <property type="entry name" value="Gln_synth/guanido_kin_cat_dom"/>
</dbReference>
<organism evidence="9 10">
    <name type="scientific">Schizopora paradoxa</name>
    <dbReference type="NCBI Taxonomy" id="27342"/>
    <lineage>
        <taxon>Eukaryota</taxon>
        <taxon>Fungi</taxon>
        <taxon>Dikarya</taxon>
        <taxon>Basidiomycota</taxon>
        <taxon>Agaricomycotina</taxon>
        <taxon>Agaricomycetes</taxon>
        <taxon>Hymenochaetales</taxon>
        <taxon>Schizoporaceae</taxon>
        <taxon>Schizopora</taxon>
    </lineage>
</organism>
<comment type="similarity">
    <text evidence="1 7">Belongs to the GatB/GatE family. GatB subfamily.</text>
</comment>
<proteinExistence type="inferred from homology"/>
<dbReference type="SUPFAM" id="SSF89095">
    <property type="entry name" value="GatB/YqeY motif"/>
    <property type="match status" value="1"/>
</dbReference>
<dbReference type="InterPro" id="IPR023168">
    <property type="entry name" value="GatB_Yqey_C_2"/>
</dbReference>
<comment type="subcellular location">
    <subcellularLocation>
        <location evidence="7">Mitochondrion</location>
    </subcellularLocation>
</comment>
<keyword evidence="7" id="KW-0496">Mitochondrion</keyword>
<comment type="catalytic activity">
    <reaction evidence="6 7">
        <text>L-glutamyl-tRNA(Gln) + L-glutamine + ATP + H2O = L-glutaminyl-tRNA(Gln) + L-glutamate + ADP + phosphate + H(+)</text>
        <dbReference type="Rhea" id="RHEA:17521"/>
        <dbReference type="Rhea" id="RHEA-COMP:9681"/>
        <dbReference type="Rhea" id="RHEA-COMP:9684"/>
        <dbReference type="ChEBI" id="CHEBI:15377"/>
        <dbReference type="ChEBI" id="CHEBI:15378"/>
        <dbReference type="ChEBI" id="CHEBI:29985"/>
        <dbReference type="ChEBI" id="CHEBI:30616"/>
        <dbReference type="ChEBI" id="CHEBI:43474"/>
        <dbReference type="ChEBI" id="CHEBI:58359"/>
        <dbReference type="ChEBI" id="CHEBI:78520"/>
        <dbReference type="ChEBI" id="CHEBI:78521"/>
        <dbReference type="ChEBI" id="CHEBI:456216"/>
    </reaction>
</comment>
<evidence type="ECO:0000256" key="7">
    <source>
        <dbReference type="HAMAP-Rule" id="MF_03147"/>
    </source>
</evidence>
<dbReference type="PANTHER" id="PTHR11659:SF0">
    <property type="entry name" value="GLUTAMYL-TRNA(GLN) AMIDOTRANSFERASE SUBUNIT B, MITOCHONDRIAL"/>
    <property type="match status" value="1"/>
</dbReference>
<dbReference type="GO" id="GO:0005524">
    <property type="term" value="F:ATP binding"/>
    <property type="evidence" value="ECO:0007669"/>
    <property type="project" value="UniProtKB-KW"/>
</dbReference>